<protein>
    <submittedName>
        <fullName evidence="5">HlyD family secretion protein</fullName>
    </submittedName>
</protein>
<dbReference type="Gene3D" id="2.40.30.170">
    <property type="match status" value="1"/>
</dbReference>
<evidence type="ECO:0000313" key="6">
    <source>
        <dbReference type="Proteomes" id="UP000246352"/>
    </source>
</evidence>
<evidence type="ECO:0000256" key="1">
    <source>
        <dbReference type="ARBA" id="ARBA00004196"/>
    </source>
</evidence>
<evidence type="ECO:0000259" key="4">
    <source>
        <dbReference type="Pfam" id="PF25881"/>
    </source>
</evidence>
<keyword evidence="3" id="KW-0732">Signal</keyword>
<dbReference type="OrthoDB" id="9809385at2"/>
<dbReference type="Pfam" id="PF25881">
    <property type="entry name" value="HH_YBHG"/>
    <property type="match status" value="1"/>
</dbReference>
<dbReference type="PANTHER" id="PTHR32347">
    <property type="entry name" value="EFFLUX SYSTEM COMPONENT YKNX-RELATED"/>
    <property type="match status" value="1"/>
</dbReference>
<gene>
    <name evidence="5" type="ORF">DFR52_102335</name>
</gene>
<name>A0A317PL60_9HYPH</name>
<accession>A0A317PL60</accession>
<dbReference type="AlphaFoldDB" id="A0A317PL60"/>
<dbReference type="SUPFAM" id="SSF111369">
    <property type="entry name" value="HlyD-like secretion proteins"/>
    <property type="match status" value="1"/>
</dbReference>
<proteinExistence type="predicted"/>
<dbReference type="InterPro" id="IPR059052">
    <property type="entry name" value="HH_YbhG-like"/>
</dbReference>
<comment type="caution">
    <text evidence="5">The sequence shown here is derived from an EMBL/GenBank/DDBJ whole genome shotgun (WGS) entry which is preliminary data.</text>
</comment>
<feature type="chain" id="PRO_5016378044" evidence="3">
    <location>
        <begin position="26"/>
        <end position="320"/>
    </location>
</feature>
<dbReference type="Gene3D" id="1.10.287.470">
    <property type="entry name" value="Helix hairpin bin"/>
    <property type="match status" value="2"/>
</dbReference>
<dbReference type="InterPro" id="IPR050465">
    <property type="entry name" value="UPF0194_transport"/>
</dbReference>
<evidence type="ECO:0000256" key="3">
    <source>
        <dbReference type="SAM" id="SignalP"/>
    </source>
</evidence>
<organism evidence="5 6">
    <name type="scientific">Hoeflea marina</name>
    <dbReference type="NCBI Taxonomy" id="274592"/>
    <lineage>
        <taxon>Bacteria</taxon>
        <taxon>Pseudomonadati</taxon>
        <taxon>Pseudomonadota</taxon>
        <taxon>Alphaproteobacteria</taxon>
        <taxon>Hyphomicrobiales</taxon>
        <taxon>Rhizobiaceae</taxon>
        <taxon>Hoeflea</taxon>
    </lineage>
</organism>
<dbReference type="Gene3D" id="2.40.50.100">
    <property type="match status" value="1"/>
</dbReference>
<evidence type="ECO:0000256" key="2">
    <source>
        <dbReference type="ARBA" id="ARBA00023054"/>
    </source>
</evidence>
<dbReference type="EMBL" id="QGTR01000002">
    <property type="protein sequence ID" value="PWW01672.1"/>
    <property type="molecule type" value="Genomic_DNA"/>
</dbReference>
<dbReference type="GO" id="GO:0030313">
    <property type="term" value="C:cell envelope"/>
    <property type="evidence" value="ECO:0007669"/>
    <property type="project" value="UniProtKB-SubCell"/>
</dbReference>
<sequence length="320" mass="33240">MTGFVCAIPLIASIFGGCAAPAAFAVGYVEGEYVLVAPIEIAEISAISAARGDRVAAGEVLVQLERSDTEIAVAQATASLAQAESQLADLRQGKRPQEIAVLEATLNSARAQAVDADLTYSRQNDLLKRGIAAQSAFDDASTARDVARANVAQAEANLAVARLPARVDQIAAAEAAVAQARAVLENARWRLSKRSLSIPQAGVVFDIIRNTGEVAGPQAPVLSVLPDGAVKLRLYVPESALSAVAVGSRLTVHCDGCGTGMTASVTYVATDPEFTPPVIYSLDSRQKLVYLVEARPDPGANALKPGQIVDVDLDLAAAGR</sequence>
<dbReference type="PANTHER" id="PTHR32347:SF23">
    <property type="entry name" value="BLL5650 PROTEIN"/>
    <property type="match status" value="1"/>
</dbReference>
<keyword evidence="6" id="KW-1185">Reference proteome</keyword>
<feature type="signal peptide" evidence="3">
    <location>
        <begin position="1"/>
        <end position="25"/>
    </location>
</feature>
<dbReference type="RefSeq" id="WP_110031454.1">
    <property type="nucleotide sequence ID" value="NZ_QGTR01000002.1"/>
</dbReference>
<feature type="domain" description="YbhG-like alpha-helical hairpin" evidence="4">
    <location>
        <begin position="65"/>
        <end position="188"/>
    </location>
</feature>
<evidence type="ECO:0000313" key="5">
    <source>
        <dbReference type="EMBL" id="PWW01672.1"/>
    </source>
</evidence>
<comment type="subcellular location">
    <subcellularLocation>
        <location evidence="1">Cell envelope</location>
    </subcellularLocation>
</comment>
<dbReference type="Proteomes" id="UP000246352">
    <property type="component" value="Unassembled WGS sequence"/>
</dbReference>
<keyword evidence="2" id="KW-0175">Coiled coil</keyword>
<reference evidence="5 6" key="1">
    <citation type="submission" date="2018-05" db="EMBL/GenBank/DDBJ databases">
        <title>Genomic Encyclopedia of Type Strains, Phase IV (KMG-IV): sequencing the most valuable type-strain genomes for metagenomic binning, comparative biology and taxonomic classification.</title>
        <authorList>
            <person name="Goeker M."/>
        </authorList>
    </citation>
    <scope>NUCLEOTIDE SEQUENCE [LARGE SCALE GENOMIC DNA]</scope>
    <source>
        <strain evidence="5 6">DSM 16791</strain>
    </source>
</reference>